<keyword evidence="2" id="KW-1185">Reference proteome</keyword>
<reference evidence="1 2" key="1">
    <citation type="submission" date="2015-01" db="EMBL/GenBank/DDBJ databases">
        <title>Genome sequencing of Jeotgalibacillus soli.</title>
        <authorList>
            <person name="Goh K.M."/>
            <person name="Chan K.-G."/>
            <person name="Yaakop A.S."/>
            <person name="Ee R."/>
            <person name="Gan H.M."/>
            <person name="Chan C.S."/>
        </authorList>
    </citation>
    <scope>NUCLEOTIDE SEQUENCE [LARGE SCALE GENOMIC DNA]</scope>
    <source>
        <strain evidence="1 2">P9</strain>
    </source>
</reference>
<protein>
    <submittedName>
        <fullName evidence="1">Uncharacterized protein</fullName>
    </submittedName>
</protein>
<dbReference type="AlphaFoldDB" id="A0A0C2W3K1"/>
<organism evidence="1 2">
    <name type="scientific">Jeotgalibacillus soli</name>
    <dbReference type="NCBI Taxonomy" id="889306"/>
    <lineage>
        <taxon>Bacteria</taxon>
        <taxon>Bacillati</taxon>
        <taxon>Bacillota</taxon>
        <taxon>Bacilli</taxon>
        <taxon>Bacillales</taxon>
        <taxon>Caryophanaceae</taxon>
        <taxon>Jeotgalibacillus</taxon>
    </lineage>
</organism>
<sequence>MNHSNTHYTLMGHLGRIKINFQVEEDVMENDPVNEKSYFSINLN</sequence>
<dbReference type="STRING" id="889306.KP78_06390"/>
<accession>A0A0C2W3K1</accession>
<evidence type="ECO:0000313" key="2">
    <source>
        <dbReference type="Proteomes" id="UP000031938"/>
    </source>
</evidence>
<gene>
    <name evidence="1" type="ORF">KP78_06390</name>
</gene>
<proteinExistence type="predicted"/>
<evidence type="ECO:0000313" key="1">
    <source>
        <dbReference type="EMBL" id="KIL50638.1"/>
    </source>
</evidence>
<dbReference type="PATRIC" id="fig|889306.3.peg.637"/>
<name>A0A0C2W3K1_9BACL</name>
<dbReference type="EMBL" id="JXRP01000008">
    <property type="protein sequence ID" value="KIL50638.1"/>
    <property type="molecule type" value="Genomic_DNA"/>
</dbReference>
<dbReference type="Proteomes" id="UP000031938">
    <property type="component" value="Unassembled WGS sequence"/>
</dbReference>
<comment type="caution">
    <text evidence="1">The sequence shown here is derived from an EMBL/GenBank/DDBJ whole genome shotgun (WGS) entry which is preliminary data.</text>
</comment>